<evidence type="ECO:0000256" key="3">
    <source>
        <dbReference type="ARBA" id="ARBA00022801"/>
    </source>
</evidence>
<keyword evidence="4 5" id="KW-0234">DNA repair</keyword>
<organism evidence="6 7">
    <name type="scientific">Borrelia maritima</name>
    <dbReference type="NCBI Taxonomy" id="2761123"/>
    <lineage>
        <taxon>Bacteria</taxon>
        <taxon>Pseudomonadati</taxon>
        <taxon>Spirochaetota</taxon>
        <taxon>Spirochaetia</taxon>
        <taxon>Spirochaetales</taxon>
        <taxon>Borreliaceae</taxon>
        <taxon>Borrelia</taxon>
    </lineage>
</organism>
<dbReference type="CDD" id="cd00540">
    <property type="entry name" value="AAG"/>
    <property type="match status" value="1"/>
</dbReference>
<dbReference type="SUPFAM" id="SSF50486">
    <property type="entry name" value="FMT C-terminal domain-like"/>
    <property type="match status" value="1"/>
</dbReference>
<dbReference type="Pfam" id="PF02245">
    <property type="entry name" value="Pur_DNA_glyco"/>
    <property type="match status" value="1"/>
</dbReference>
<keyword evidence="2 5" id="KW-0227">DNA damage</keyword>
<name>A0A5J6WCZ2_9SPIR</name>
<dbReference type="AlphaFoldDB" id="A0A5J6WCZ2"/>
<dbReference type="GO" id="GO:0006284">
    <property type="term" value="P:base-excision repair"/>
    <property type="evidence" value="ECO:0007669"/>
    <property type="project" value="InterPro"/>
</dbReference>
<dbReference type="GO" id="GO:0003677">
    <property type="term" value="F:DNA binding"/>
    <property type="evidence" value="ECO:0007669"/>
    <property type="project" value="InterPro"/>
</dbReference>
<dbReference type="RefSeq" id="WP_151552149.1">
    <property type="nucleotide sequence ID" value="NZ_CP044535.1"/>
</dbReference>
<dbReference type="OrthoDB" id="9794313at2"/>
<dbReference type="NCBIfam" id="TIGR00567">
    <property type="entry name" value="3mg"/>
    <property type="match status" value="1"/>
</dbReference>
<keyword evidence="7" id="KW-1185">Reference proteome</keyword>
<dbReference type="EMBL" id="CP044535">
    <property type="protein sequence ID" value="QFI14545.1"/>
    <property type="molecule type" value="Genomic_DNA"/>
</dbReference>
<dbReference type="PANTHER" id="PTHR10429:SF0">
    <property type="entry name" value="DNA-3-METHYLADENINE GLYCOSYLASE"/>
    <property type="match status" value="1"/>
</dbReference>
<proteinExistence type="inferred from homology"/>
<dbReference type="EC" id="3.2.2.-" evidence="5"/>
<sequence>MDRYFFLQDAITVAKLLLGNLLVRRIQEKKIVTRIVETEAYMGITDSACHSYKGKRTNRTNAMYSIGGYSYVYIIYGMHHMFNIVTAERDNPQAVLIRSVEPIFPLLGEKNILTNGPGKLTKFLNIDLAFNEVDLIGNNELFLQRGLNLDFNIVCSKRININYAQESDINKLWRFYIKDNKFVSRC</sequence>
<dbReference type="Proteomes" id="UP000326393">
    <property type="component" value="Chromosome"/>
</dbReference>
<dbReference type="KEGG" id="bmat:DB723_02095"/>
<protein>
    <recommendedName>
        <fullName evidence="5">Putative 3-methyladenine DNA glycosylase</fullName>
        <ecNumber evidence="5">3.2.2.-</ecNumber>
    </recommendedName>
</protein>
<dbReference type="InterPro" id="IPR036995">
    <property type="entry name" value="MPG_sf"/>
</dbReference>
<evidence type="ECO:0000256" key="1">
    <source>
        <dbReference type="ARBA" id="ARBA00009232"/>
    </source>
</evidence>
<comment type="similarity">
    <text evidence="1 5">Belongs to the DNA glycosylase MPG family.</text>
</comment>
<evidence type="ECO:0000256" key="5">
    <source>
        <dbReference type="HAMAP-Rule" id="MF_00527"/>
    </source>
</evidence>
<evidence type="ECO:0000313" key="6">
    <source>
        <dbReference type="EMBL" id="QFI14545.1"/>
    </source>
</evidence>
<gene>
    <name evidence="6" type="ORF">DB723_02095</name>
</gene>
<dbReference type="InterPro" id="IPR003180">
    <property type="entry name" value="MPG"/>
</dbReference>
<evidence type="ECO:0000256" key="4">
    <source>
        <dbReference type="ARBA" id="ARBA00023204"/>
    </source>
</evidence>
<dbReference type="GO" id="GO:0003905">
    <property type="term" value="F:alkylbase DNA N-glycosylase activity"/>
    <property type="evidence" value="ECO:0007669"/>
    <property type="project" value="InterPro"/>
</dbReference>
<reference evidence="7" key="1">
    <citation type="submission" date="2019-10" db="EMBL/GenBank/DDBJ databases">
        <title>Borrelia maritima sp. nov., a novel species of the Borrelia burgdorferi sensu lato complex, occupies a basal position to North American species.</title>
        <authorList>
            <person name="Margos G."/>
            <person name="Fedorova N."/>
            <person name="Becker N.S."/>
            <person name="Kleinjan J.E."/>
            <person name="Marosevic D."/>
            <person name="Krebs S."/>
            <person name="Hui L."/>
            <person name="Fingerle V."/>
            <person name="Lane R.S."/>
        </authorList>
    </citation>
    <scope>NUCLEOTIDE SEQUENCE [LARGE SCALE GENOMIC DNA]</scope>
    <source>
        <strain evidence="7">CA690</strain>
    </source>
</reference>
<reference evidence="6 7" key="2">
    <citation type="journal article" date="2020" name="Int. J. Syst. Evol. Microbiol.">
        <title>Borrelia maritima sp. nov., a novel species of the Borrelia burgdorferi sensu lato complex, occupying a basal position to North American species.</title>
        <authorList>
            <person name="Margos G."/>
            <person name="Fedorova N."/>
            <person name="Becker N.S."/>
            <person name="Kleinjan J.E."/>
            <person name="Marosevic D."/>
            <person name="Krebs S."/>
            <person name="Hui L."/>
            <person name="Fingerle V."/>
            <person name="Lane R.S."/>
        </authorList>
    </citation>
    <scope>NUCLEOTIDE SEQUENCE [LARGE SCALE GENOMIC DNA]</scope>
    <source>
        <strain evidence="6 7">CA690</strain>
    </source>
</reference>
<keyword evidence="3 5" id="KW-0378">Hydrolase</keyword>
<dbReference type="FunFam" id="3.10.300.10:FF:000001">
    <property type="entry name" value="Putative 3-methyladenine DNA glycosylase"/>
    <property type="match status" value="1"/>
</dbReference>
<dbReference type="HAMAP" id="MF_00527">
    <property type="entry name" value="3MGH"/>
    <property type="match status" value="1"/>
</dbReference>
<dbReference type="Gene3D" id="3.10.300.10">
    <property type="entry name" value="Methylpurine-DNA glycosylase (MPG)"/>
    <property type="match status" value="1"/>
</dbReference>
<evidence type="ECO:0000256" key="2">
    <source>
        <dbReference type="ARBA" id="ARBA00022763"/>
    </source>
</evidence>
<evidence type="ECO:0000313" key="7">
    <source>
        <dbReference type="Proteomes" id="UP000326393"/>
    </source>
</evidence>
<accession>A0A5J6WCZ2</accession>
<dbReference type="PANTHER" id="PTHR10429">
    <property type="entry name" value="DNA-3-METHYLADENINE GLYCOSYLASE"/>
    <property type="match status" value="1"/>
</dbReference>
<dbReference type="InterPro" id="IPR011034">
    <property type="entry name" value="Formyl_transferase-like_C_sf"/>
</dbReference>